<comment type="caution">
    <text evidence="1">The sequence shown here is derived from an EMBL/GenBank/DDBJ whole genome shotgun (WGS) entry which is preliminary data.</text>
</comment>
<proteinExistence type="predicted"/>
<dbReference type="InterPro" id="IPR014942">
    <property type="entry name" value="AbiEii"/>
</dbReference>
<protein>
    <recommendedName>
        <fullName evidence="3">Nucleotidyl transferase AbiEii/AbiGii toxin family protein</fullName>
    </recommendedName>
</protein>
<name>A0A1G2JKT4_9BACT</name>
<organism evidence="1 2">
    <name type="scientific">Candidatus Staskawiczbacteria bacterium RIFOXYD1_FULL_32_13</name>
    <dbReference type="NCBI Taxonomy" id="1802234"/>
    <lineage>
        <taxon>Bacteria</taxon>
        <taxon>Candidatus Staskawicziibacteriota</taxon>
    </lineage>
</organism>
<accession>A0A1G2JKT4</accession>
<dbReference type="Proteomes" id="UP000178935">
    <property type="component" value="Unassembled WGS sequence"/>
</dbReference>
<evidence type="ECO:0000313" key="1">
    <source>
        <dbReference type="EMBL" id="OGZ87739.1"/>
    </source>
</evidence>
<dbReference type="AlphaFoldDB" id="A0A1G2JKT4"/>
<evidence type="ECO:0000313" key="2">
    <source>
        <dbReference type="Proteomes" id="UP000178935"/>
    </source>
</evidence>
<dbReference type="EMBL" id="MHPU01000039">
    <property type="protein sequence ID" value="OGZ87739.1"/>
    <property type="molecule type" value="Genomic_DNA"/>
</dbReference>
<dbReference type="Pfam" id="PF08843">
    <property type="entry name" value="AbiEii"/>
    <property type="match status" value="1"/>
</dbReference>
<dbReference type="Gene3D" id="3.10.450.620">
    <property type="entry name" value="JHP933, nucleotidyltransferase-like core domain"/>
    <property type="match status" value="1"/>
</dbReference>
<gene>
    <name evidence="1" type="ORF">A2561_03545</name>
</gene>
<evidence type="ECO:0008006" key="3">
    <source>
        <dbReference type="Google" id="ProtNLM"/>
    </source>
</evidence>
<reference evidence="1 2" key="1">
    <citation type="journal article" date="2016" name="Nat. Commun.">
        <title>Thousands of microbial genomes shed light on interconnected biogeochemical processes in an aquifer system.</title>
        <authorList>
            <person name="Anantharaman K."/>
            <person name="Brown C.T."/>
            <person name="Hug L.A."/>
            <person name="Sharon I."/>
            <person name="Castelle C.J."/>
            <person name="Probst A.J."/>
            <person name="Thomas B.C."/>
            <person name="Singh A."/>
            <person name="Wilkins M.J."/>
            <person name="Karaoz U."/>
            <person name="Brodie E.L."/>
            <person name="Williams K.H."/>
            <person name="Hubbard S.S."/>
            <person name="Banfield J.F."/>
        </authorList>
    </citation>
    <scope>NUCLEOTIDE SEQUENCE [LARGE SCALE GENOMIC DNA]</scope>
</reference>
<sequence length="258" mass="30337">MLTLQQIEKQYPENLQPFKRGILREYLQYKILEIIFSSKFANKLSFMGGTVLRLIYGNTRFSEDLDFDNFALSEKEFDELSGIIKKSLELQGLKTEISTVAKGAFRCNIRLPEILFENNLSLFKEEKILIQVDSFAQNFDYKPEKKNLNKFDVFSEIFITPPDILLSQKIYAIFNRKRAKGRDFYDIVFLLSFTKPNYKYLKQKLDINSPEELKRKIISLSVDLNFEELAKDAEMFLFSGQDSKKIKSFVDYIKQIEL</sequence>